<dbReference type="Gene3D" id="3.40.47.10">
    <property type="match status" value="2"/>
</dbReference>
<dbReference type="HOGENOM" id="CLU_000022_69_2_9"/>
<dbReference type="PANTHER" id="PTHR11712">
    <property type="entry name" value="POLYKETIDE SYNTHASE-RELATED"/>
    <property type="match status" value="1"/>
</dbReference>
<keyword evidence="2 4" id="KW-0808">Transferase</keyword>
<gene>
    <name evidence="7" type="ordered locus">KNP414_04477</name>
</gene>
<reference evidence="7 8" key="2">
    <citation type="journal article" date="2013" name="Genome Announc.">
        <title>Genome Sequence of Growth-Improving Paenibacillus mucilaginosus Strain KNP414.</title>
        <authorList>
            <person name="Lu J.J."/>
            <person name="Wang J.F."/>
            <person name="Hu X.F."/>
        </authorList>
    </citation>
    <scope>NUCLEOTIDE SEQUENCE [LARGE SCALE GENOMIC DNA]</scope>
    <source>
        <strain evidence="7 8">KNP414</strain>
    </source>
</reference>
<dbReference type="Pfam" id="PF02801">
    <property type="entry name" value="Ketoacyl-synt_C"/>
    <property type="match status" value="1"/>
</dbReference>
<dbReference type="EMBL" id="CP002869">
    <property type="protein sequence ID" value="AEI43007.1"/>
    <property type="molecule type" value="Genomic_DNA"/>
</dbReference>
<proteinExistence type="inferred from homology"/>
<dbReference type="RefSeq" id="WP_013918161.1">
    <property type="nucleotide sequence ID" value="NC_015690.1"/>
</dbReference>
<evidence type="ECO:0000256" key="2">
    <source>
        <dbReference type="ARBA" id="ARBA00022679"/>
    </source>
</evidence>
<evidence type="ECO:0000256" key="4">
    <source>
        <dbReference type="RuleBase" id="RU003694"/>
    </source>
</evidence>
<dbReference type="Proteomes" id="UP000006620">
    <property type="component" value="Chromosome"/>
</dbReference>
<comment type="similarity">
    <text evidence="1 4">Belongs to the thiolase-like superfamily. Beta-ketoacyl-ACP synthases family.</text>
</comment>
<evidence type="ECO:0000256" key="1">
    <source>
        <dbReference type="ARBA" id="ARBA00008467"/>
    </source>
</evidence>
<dbReference type="InterPro" id="IPR000794">
    <property type="entry name" value="Beta-ketoacyl_synthase"/>
</dbReference>
<dbReference type="InterPro" id="IPR020841">
    <property type="entry name" value="PKS_Beta-ketoAc_synthase_dom"/>
</dbReference>
<dbReference type="AlphaFoldDB" id="F8F979"/>
<protein>
    <submittedName>
        <fullName evidence="7">AuaD protein</fullName>
    </submittedName>
</protein>
<dbReference type="SMART" id="SM00825">
    <property type="entry name" value="PKS_KS"/>
    <property type="match status" value="1"/>
</dbReference>
<dbReference type="InterPro" id="IPR016039">
    <property type="entry name" value="Thiolase-like"/>
</dbReference>
<sequence>MNTMTDEVVLTGIGTVSSFGLDADALWEAVCSGRYHPGTPQAEGGHRTIRVPQEDLVPVLGTKGLRFVHGASRFLLAASAAALEEAGLPAGTVDPDRLGIVVGSNYANLHTADLYDRTLLTEGPRAVSAMEAPNLLVNAPAALLGVRLQARACNTTISTGACAGLDALGYAMTLLRRGKADCILVGGTEELSPELLGIYTMAGALPEDPSGDTGRPFDASSRGITPGEGAVAVVLERRSHAEGRGARILAGLASWTSGCAAGRTPGKREKSLSRVIGEALSKASAAPGEVGLVVSGACGLAALDEPEAEALQSLFGGRPTPVCAIKGVTGETGGAGGLFQLFAAVRSQASGIVPATAGARVTVPPQPPLSLTAEPQRRSPDERRPALLTALDLSGTVSAVVIR</sequence>
<evidence type="ECO:0000313" key="8">
    <source>
        <dbReference type="Proteomes" id="UP000006620"/>
    </source>
</evidence>
<name>F8F979_PAEMK</name>
<feature type="region of interest" description="Disordered" evidence="5">
    <location>
        <begin position="363"/>
        <end position="383"/>
    </location>
</feature>
<dbReference type="Pfam" id="PF00109">
    <property type="entry name" value="ketoacyl-synt"/>
    <property type="match status" value="1"/>
</dbReference>
<dbReference type="KEGG" id="pms:KNP414_04477"/>
<evidence type="ECO:0000259" key="6">
    <source>
        <dbReference type="PROSITE" id="PS52004"/>
    </source>
</evidence>
<dbReference type="InterPro" id="IPR014030">
    <property type="entry name" value="Ketoacyl_synth_N"/>
</dbReference>
<feature type="domain" description="Ketosynthase family 3 (KS3)" evidence="6">
    <location>
        <begin position="5"/>
        <end position="403"/>
    </location>
</feature>
<dbReference type="PROSITE" id="PS52004">
    <property type="entry name" value="KS3_2"/>
    <property type="match status" value="1"/>
</dbReference>
<dbReference type="GO" id="GO:0004315">
    <property type="term" value="F:3-oxoacyl-[acyl-carrier-protein] synthase activity"/>
    <property type="evidence" value="ECO:0007669"/>
    <property type="project" value="TreeGrafter"/>
</dbReference>
<accession>F8F979</accession>
<evidence type="ECO:0000313" key="7">
    <source>
        <dbReference type="EMBL" id="AEI43007.1"/>
    </source>
</evidence>
<dbReference type="SUPFAM" id="SSF53901">
    <property type="entry name" value="Thiolase-like"/>
    <property type="match status" value="2"/>
</dbReference>
<dbReference type="GO" id="GO:0006633">
    <property type="term" value="P:fatty acid biosynthetic process"/>
    <property type="evidence" value="ECO:0007669"/>
    <property type="project" value="TreeGrafter"/>
</dbReference>
<dbReference type="PATRIC" id="fig|1036673.3.peg.4114"/>
<evidence type="ECO:0000256" key="3">
    <source>
        <dbReference type="ARBA" id="ARBA00023315"/>
    </source>
</evidence>
<keyword evidence="3" id="KW-0012">Acyltransferase</keyword>
<dbReference type="PANTHER" id="PTHR11712:SF322">
    <property type="entry name" value="POLYKETIDE BETA-KETOACYL SYNTHASE 2-RELATED"/>
    <property type="match status" value="1"/>
</dbReference>
<organism evidence="7 8">
    <name type="scientific">Paenibacillus mucilaginosus (strain KNP414)</name>
    <dbReference type="NCBI Taxonomy" id="1036673"/>
    <lineage>
        <taxon>Bacteria</taxon>
        <taxon>Bacillati</taxon>
        <taxon>Bacillota</taxon>
        <taxon>Bacilli</taxon>
        <taxon>Bacillales</taxon>
        <taxon>Paenibacillaceae</taxon>
        <taxon>Paenibacillus</taxon>
    </lineage>
</organism>
<dbReference type="InterPro" id="IPR014031">
    <property type="entry name" value="Ketoacyl_synth_C"/>
</dbReference>
<evidence type="ECO:0000256" key="5">
    <source>
        <dbReference type="SAM" id="MobiDB-lite"/>
    </source>
</evidence>
<reference evidence="8" key="1">
    <citation type="submission" date="2011-06" db="EMBL/GenBank/DDBJ databases">
        <title>Complete genome sequence of Paenibacillus mucilaginosus KNP414.</title>
        <authorList>
            <person name="Wang J."/>
            <person name="Hu S."/>
            <person name="Hu X."/>
            <person name="Zhang B."/>
            <person name="Dong D."/>
            <person name="Zhang S."/>
            <person name="Zhao K."/>
            <person name="Wu D."/>
        </authorList>
    </citation>
    <scope>NUCLEOTIDE SEQUENCE [LARGE SCALE GENOMIC DNA]</scope>
    <source>
        <strain evidence="8">KNP414</strain>
    </source>
</reference>